<evidence type="ECO:0000313" key="7">
    <source>
        <dbReference type="EMBL" id="MBP3191655.1"/>
    </source>
</evidence>
<evidence type="ECO:0000256" key="3">
    <source>
        <dbReference type="ARBA" id="ARBA00022691"/>
    </source>
</evidence>
<keyword evidence="3" id="KW-0949">S-adenosyl-L-methionine</keyword>
<dbReference type="CDD" id="cd02440">
    <property type="entry name" value="AdoMet_MTases"/>
    <property type="match status" value="1"/>
</dbReference>
<comment type="caution">
    <text evidence="7">The sequence shown here is derived from an EMBL/GenBank/DDBJ whole genome shotgun (WGS) entry which is preliminary data.</text>
</comment>
<reference evidence="7" key="1">
    <citation type="submission" date="2021-02" db="EMBL/GenBank/DDBJ databases">
        <title>Natronogracilivirga saccharolytica gen. nov. sp. nov. a new anaerobic, haloalkiliphilic carbohydrate-fermenting bacterium from soda lake and proposing of Cyclonatronumiaceae fam. nov. in the phylum Balneolaeota.</title>
        <authorList>
            <person name="Zhilina T.N."/>
            <person name="Sorokin D.Y."/>
            <person name="Zavarzina D.G."/>
            <person name="Toshchakov S.V."/>
            <person name="Kublanov I.V."/>
        </authorList>
    </citation>
    <scope>NUCLEOTIDE SEQUENCE</scope>
    <source>
        <strain evidence="7">Z-1702</strain>
    </source>
</reference>
<keyword evidence="1 7" id="KW-0489">Methyltransferase</keyword>
<dbReference type="GO" id="GO:0000179">
    <property type="term" value="F:rRNA (adenine-N6,N6-)-dimethyltransferase activity"/>
    <property type="evidence" value="ECO:0007669"/>
    <property type="project" value="InterPro"/>
</dbReference>
<evidence type="ECO:0000256" key="1">
    <source>
        <dbReference type="ARBA" id="ARBA00022603"/>
    </source>
</evidence>
<dbReference type="Gene3D" id="3.40.50.150">
    <property type="entry name" value="Vaccinia Virus protein VP39"/>
    <property type="match status" value="1"/>
</dbReference>
<evidence type="ECO:0000256" key="4">
    <source>
        <dbReference type="ARBA" id="ARBA00022884"/>
    </source>
</evidence>
<evidence type="ECO:0000256" key="5">
    <source>
        <dbReference type="SAM" id="MobiDB-lite"/>
    </source>
</evidence>
<sequence length="207" mass="24367">MPSSRYLARDAVKMVVENLRIPGRDPVSVLELGPGTGTFTEHILPHLKKEDSFDAVELNDYFFKILRRKFRVNSRVSLHHKDFLKFTTDNRYDFVVSSLPYERIPKRITRDLWEHKLELCKPDSYIIYYKYVNFNHFRNRFEKQLVKNYTYDEKIVFLNMPPARLITLKIDDPGNGIELMNNSIKGRKKRKRSRPSGSIVNGTGPSK</sequence>
<dbReference type="RefSeq" id="WP_210510339.1">
    <property type="nucleotide sequence ID" value="NZ_JAFIDN010000002.1"/>
</dbReference>
<proteinExistence type="predicted"/>
<name>A0A8J7RJ26_9BACT</name>
<gene>
    <name evidence="7" type="ORF">NATSA_03155</name>
</gene>
<evidence type="ECO:0000313" key="8">
    <source>
        <dbReference type="Proteomes" id="UP000673975"/>
    </source>
</evidence>
<organism evidence="7 8">
    <name type="scientific">Natronogracilivirga saccharolytica</name>
    <dbReference type="NCBI Taxonomy" id="2812953"/>
    <lineage>
        <taxon>Bacteria</taxon>
        <taxon>Pseudomonadati</taxon>
        <taxon>Balneolota</taxon>
        <taxon>Balneolia</taxon>
        <taxon>Balneolales</taxon>
        <taxon>Cyclonatronaceae</taxon>
        <taxon>Natronogracilivirga</taxon>
    </lineage>
</organism>
<evidence type="ECO:0000259" key="6">
    <source>
        <dbReference type="SMART" id="SM00650"/>
    </source>
</evidence>
<feature type="region of interest" description="Disordered" evidence="5">
    <location>
        <begin position="182"/>
        <end position="207"/>
    </location>
</feature>
<keyword evidence="8" id="KW-1185">Reference proteome</keyword>
<dbReference type="GO" id="GO:0003723">
    <property type="term" value="F:RNA binding"/>
    <property type="evidence" value="ECO:0007669"/>
    <property type="project" value="UniProtKB-KW"/>
</dbReference>
<keyword evidence="4" id="KW-0694">RNA-binding</keyword>
<dbReference type="AlphaFoldDB" id="A0A8J7RJ26"/>
<dbReference type="InterPro" id="IPR029063">
    <property type="entry name" value="SAM-dependent_MTases_sf"/>
</dbReference>
<dbReference type="EMBL" id="JAFIDN010000002">
    <property type="protein sequence ID" value="MBP3191655.1"/>
    <property type="molecule type" value="Genomic_DNA"/>
</dbReference>
<dbReference type="SUPFAM" id="SSF53335">
    <property type="entry name" value="S-adenosyl-L-methionine-dependent methyltransferases"/>
    <property type="match status" value="1"/>
</dbReference>
<feature type="domain" description="Ribosomal RNA adenine methylase transferase N-terminal" evidence="6">
    <location>
        <begin position="11"/>
        <end position="142"/>
    </location>
</feature>
<accession>A0A8J7RJ26</accession>
<dbReference type="InterPro" id="IPR001737">
    <property type="entry name" value="KsgA/Erm"/>
</dbReference>
<protein>
    <submittedName>
        <fullName evidence="7">Methyltransferase domain-containing protein</fullName>
    </submittedName>
</protein>
<evidence type="ECO:0000256" key="2">
    <source>
        <dbReference type="ARBA" id="ARBA00022679"/>
    </source>
</evidence>
<keyword evidence="2" id="KW-0808">Transferase</keyword>
<dbReference type="Pfam" id="PF00398">
    <property type="entry name" value="RrnaAD"/>
    <property type="match status" value="1"/>
</dbReference>
<dbReference type="SMART" id="SM00650">
    <property type="entry name" value="rADc"/>
    <property type="match status" value="1"/>
</dbReference>
<dbReference type="InterPro" id="IPR020598">
    <property type="entry name" value="rRNA_Ade_methylase_Trfase_N"/>
</dbReference>
<dbReference type="Proteomes" id="UP000673975">
    <property type="component" value="Unassembled WGS sequence"/>
</dbReference>
<feature type="compositionally biased region" description="Basic residues" evidence="5">
    <location>
        <begin position="185"/>
        <end position="194"/>
    </location>
</feature>